<dbReference type="Proteomes" id="UP001196980">
    <property type="component" value="Unassembled WGS sequence"/>
</dbReference>
<dbReference type="Gene3D" id="1.10.10.10">
    <property type="entry name" value="Winged helix-like DNA-binding domain superfamily/Winged helix DNA-binding domain"/>
    <property type="match status" value="1"/>
</dbReference>
<evidence type="ECO:0000259" key="1">
    <source>
        <dbReference type="Pfam" id="PF03551"/>
    </source>
</evidence>
<reference evidence="2 3" key="1">
    <citation type="journal article" date="2020" name="J Geophys Res Biogeosci">
        <title>Magnetotaxis as an Adaptation to Enable Bacterial Shuttling of Microbial Sulfur and Sulfur Cycling Across Aquatic Oxic#Anoxic Interfaces.</title>
        <authorList>
            <person name="Li J."/>
            <person name="Liu P."/>
            <person name="Wang J."/>
            <person name="Roberts A.P."/>
            <person name="Pan Y."/>
        </authorList>
    </citation>
    <scope>NUCLEOTIDE SEQUENCE [LARGE SCALE GENOMIC DNA]</scope>
    <source>
        <strain evidence="2 3">MYR-1_YQ</strain>
    </source>
</reference>
<dbReference type="RefSeq" id="WP_218252726.1">
    <property type="nucleotide sequence ID" value="NZ_JABXWD010000196.1"/>
</dbReference>
<dbReference type="InterPro" id="IPR036388">
    <property type="entry name" value="WH-like_DNA-bd_sf"/>
</dbReference>
<comment type="caution">
    <text evidence="2">The sequence shown here is derived from an EMBL/GenBank/DDBJ whole genome shotgun (WGS) entry which is preliminary data.</text>
</comment>
<gene>
    <name evidence="2" type="ORF">HWQ67_10960</name>
</gene>
<sequence>MNRFRHGQEKQRPGASQEFVETCILFILKKGDGHGYEIARSLEKYGIHNKVAGPIYSALNRMEGRGLINSRWDTNTKYGPARRVYSITEEGCLYMEQLIDSLKGTVNVVTSLLSEINAHNGKGLSPTDHSDDERR</sequence>
<keyword evidence="3" id="KW-1185">Reference proteome</keyword>
<dbReference type="SUPFAM" id="SSF46785">
    <property type="entry name" value="Winged helix' DNA-binding domain"/>
    <property type="match status" value="1"/>
</dbReference>
<name>A0ABS6RZQ9_9BACT</name>
<dbReference type="PANTHER" id="PTHR33169:SF14">
    <property type="entry name" value="TRANSCRIPTIONAL REGULATOR RV3488"/>
    <property type="match status" value="1"/>
</dbReference>
<dbReference type="EMBL" id="JABXWD010000196">
    <property type="protein sequence ID" value="MBV6342105.1"/>
    <property type="molecule type" value="Genomic_DNA"/>
</dbReference>
<organism evidence="2 3">
    <name type="scientific">Candidatus Magnetobacterium casense</name>
    <dbReference type="NCBI Taxonomy" id="1455061"/>
    <lineage>
        <taxon>Bacteria</taxon>
        <taxon>Pseudomonadati</taxon>
        <taxon>Nitrospirota</taxon>
        <taxon>Thermodesulfovibrionia</taxon>
        <taxon>Thermodesulfovibrionales</taxon>
        <taxon>Candidatus Magnetobacteriaceae</taxon>
        <taxon>Candidatus Magnetobacterium</taxon>
    </lineage>
</organism>
<evidence type="ECO:0000313" key="2">
    <source>
        <dbReference type="EMBL" id="MBV6342105.1"/>
    </source>
</evidence>
<dbReference type="InterPro" id="IPR052509">
    <property type="entry name" value="Metal_resp_DNA-bind_regulator"/>
</dbReference>
<protein>
    <submittedName>
        <fullName evidence="2">Helix-turn-helix transcriptional regulator</fullName>
    </submittedName>
</protein>
<feature type="domain" description="Transcription regulator PadR N-terminal" evidence="1">
    <location>
        <begin position="24"/>
        <end position="95"/>
    </location>
</feature>
<evidence type="ECO:0000313" key="3">
    <source>
        <dbReference type="Proteomes" id="UP001196980"/>
    </source>
</evidence>
<proteinExistence type="predicted"/>
<dbReference type="InterPro" id="IPR005149">
    <property type="entry name" value="Tscrpt_reg_PadR_N"/>
</dbReference>
<dbReference type="PANTHER" id="PTHR33169">
    <property type="entry name" value="PADR-FAMILY TRANSCRIPTIONAL REGULATOR"/>
    <property type="match status" value="1"/>
</dbReference>
<accession>A0ABS6RZQ9</accession>
<dbReference type="InterPro" id="IPR036390">
    <property type="entry name" value="WH_DNA-bd_sf"/>
</dbReference>
<dbReference type="Pfam" id="PF03551">
    <property type="entry name" value="PadR"/>
    <property type="match status" value="1"/>
</dbReference>